<evidence type="ECO:0000313" key="5">
    <source>
        <dbReference type="Proteomes" id="UP000051139"/>
    </source>
</evidence>
<organism evidence="4 5">
    <name type="scientific">Furfurilactobacillus siliginis</name>
    <dbReference type="NCBI Taxonomy" id="348151"/>
    <lineage>
        <taxon>Bacteria</taxon>
        <taxon>Bacillati</taxon>
        <taxon>Bacillota</taxon>
        <taxon>Bacilli</taxon>
        <taxon>Lactobacillales</taxon>
        <taxon>Lactobacillaceae</taxon>
        <taxon>Furfurilactobacillus</taxon>
    </lineage>
</organism>
<feature type="compositionally biased region" description="Polar residues" evidence="1">
    <location>
        <begin position="174"/>
        <end position="183"/>
    </location>
</feature>
<evidence type="ECO:0000313" key="6">
    <source>
        <dbReference type="Proteomes" id="UP000321429"/>
    </source>
</evidence>
<dbReference type="Pfam" id="PF09682">
    <property type="entry name" value="Phage_holin_6_1"/>
    <property type="match status" value="1"/>
</dbReference>
<feature type="region of interest" description="Disordered" evidence="1">
    <location>
        <begin position="142"/>
        <end position="183"/>
    </location>
</feature>
<dbReference type="EMBL" id="JQCB01000008">
    <property type="protein sequence ID" value="KRN95509.1"/>
    <property type="molecule type" value="Genomic_DNA"/>
</dbReference>
<dbReference type="InterPro" id="IPR010026">
    <property type="entry name" value="Phage_holin_LL-H"/>
</dbReference>
<evidence type="ECO:0000256" key="2">
    <source>
        <dbReference type="SAM" id="Phobius"/>
    </source>
</evidence>
<evidence type="ECO:0000313" key="3">
    <source>
        <dbReference type="EMBL" id="GEK28695.1"/>
    </source>
</evidence>
<dbReference type="Proteomes" id="UP000321429">
    <property type="component" value="Unassembled WGS sequence"/>
</dbReference>
<feature type="transmembrane region" description="Helical" evidence="2">
    <location>
        <begin position="12"/>
        <end position="35"/>
    </location>
</feature>
<accession>A0A0R2L6H6</accession>
<name>A0A0R2L6H6_9LACO</name>
<proteinExistence type="predicted"/>
<dbReference type="STRING" id="348151.IV55_GL001971"/>
<evidence type="ECO:0000313" key="4">
    <source>
        <dbReference type="EMBL" id="KRN95509.1"/>
    </source>
</evidence>
<dbReference type="RefSeq" id="WP_057810717.1">
    <property type="nucleotide sequence ID" value="NZ_BJUD01000015.1"/>
</dbReference>
<evidence type="ECO:0000256" key="1">
    <source>
        <dbReference type="SAM" id="MobiDB-lite"/>
    </source>
</evidence>
<dbReference type="EMBL" id="BJUD01000015">
    <property type="protein sequence ID" value="GEK28695.1"/>
    <property type="molecule type" value="Genomic_DNA"/>
</dbReference>
<dbReference type="PATRIC" id="fig|348151.3.peg.2024"/>
<evidence type="ECO:0008006" key="7">
    <source>
        <dbReference type="Google" id="ProtNLM"/>
    </source>
</evidence>
<feature type="compositionally biased region" description="Low complexity" evidence="1">
    <location>
        <begin position="152"/>
        <end position="171"/>
    </location>
</feature>
<keyword evidence="5" id="KW-1185">Reference proteome</keyword>
<gene>
    <name evidence="4" type="ORF">IV55_GL001971</name>
    <name evidence="3" type="ORF">LSI01_10060</name>
</gene>
<comment type="caution">
    <text evidence="4">The sequence shown here is derived from an EMBL/GenBank/DDBJ whole genome shotgun (WGS) entry which is preliminary data.</text>
</comment>
<protein>
    <recommendedName>
        <fullName evidence="7">Holin</fullName>
    </recommendedName>
</protein>
<keyword evidence="2" id="KW-1133">Transmembrane helix</keyword>
<keyword evidence="2" id="KW-0812">Transmembrane</keyword>
<keyword evidence="2" id="KW-0472">Membrane</keyword>
<sequence length="183" mass="18858">MNSNFWNDLLTLGVVTGLFSWFYFGLLSPAVHQWIATQNASKAKQVEELLITLADTAVRGLSVNLAATGADKKAEAVKRVNSALLAKGINVDTQRIADTVERSFQGFAQTNAPALANAQSAYERQSASAAAQLSAAQSADSVATSAPTGLNPTMGATAPSSTASPLTSNAPESGATTNGQSVQ</sequence>
<dbReference type="Proteomes" id="UP000051139">
    <property type="component" value="Unassembled WGS sequence"/>
</dbReference>
<dbReference type="AlphaFoldDB" id="A0A0R2L6H6"/>
<reference evidence="3 6" key="2">
    <citation type="submission" date="2019-07" db="EMBL/GenBank/DDBJ databases">
        <title>Whole genome shotgun sequence of Lactobacillus siliginis NBRC 101315.</title>
        <authorList>
            <person name="Hosoyama A."/>
            <person name="Uohara A."/>
            <person name="Ohji S."/>
            <person name="Ichikawa N."/>
        </authorList>
    </citation>
    <scope>NUCLEOTIDE SEQUENCE [LARGE SCALE GENOMIC DNA]</scope>
    <source>
        <strain evidence="3 6">NBRC 101315</strain>
    </source>
</reference>
<reference evidence="4 5" key="1">
    <citation type="journal article" date="2015" name="Genome Announc.">
        <title>Expanding the biotechnology potential of lactobacilli through comparative genomics of 213 strains and associated genera.</title>
        <authorList>
            <person name="Sun Z."/>
            <person name="Harris H.M."/>
            <person name="McCann A."/>
            <person name="Guo C."/>
            <person name="Argimon S."/>
            <person name="Zhang W."/>
            <person name="Yang X."/>
            <person name="Jeffery I.B."/>
            <person name="Cooney J.C."/>
            <person name="Kagawa T.F."/>
            <person name="Liu W."/>
            <person name="Song Y."/>
            <person name="Salvetti E."/>
            <person name="Wrobel A."/>
            <person name="Rasinkangas P."/>
            <person name="Parkhill J."/>
            <person name="Rea M.C."/>
            <person name="O'Sullivan O."/>
            <person name="Ritari J."/>
            <person name="Douillard F.P."/>
            <person name="Paul Ross R."/>
            <person name="Yang R."/>
            <person name="Briner A.E."/>
            <person name="Felis G.E."/>
            <person name="de Vos W.M."/>
            <person name="Barrangou R."/>
            <person name="Klaenhammer T.R."/>
            <person name="Caufield P.W."/>
            <person name="Cui Y."/>
            <person name="Zhang H."/>
            <person name="O'Toole P.W."/>
        </authorList>
    </citation>
    <scope>NUCLEOTIDE SEQUENCE [LARGE SCALE GENOMIC DNA]</scope>
    <source>
        <strain evidence="4 5">DSM 22696</strain>
    </source>
</reference>